<evidence type="ECO:0000313" key="1">
    <source>
        <dbReference type="Proteomes" id="UP000887563"/>
    </source>
</evidence>
<evidence type="ECO:0000313" key="2">
    <source>
        <dbReference type="WBParaSite" id="Minc3s00770g17115"/>
    </source>
</evidence>
<dbReference type="Proteomes" id="UP000887563">
    <property type="component" value="Unplaced"/>
</dbReference>
<reference evidence="2" key="1">
    <citation type="submission" date="2022-11" db="UniProtKB">
        <authorList>
            <consortium name="WormBaseParasite"/>
        </authorList>
    </citation>
    <scope>IDENTIFICATION</scope>
</reference>
<name>A0A914LTG0_MELIC</name>
<keyword evidence="1" id="KW-1185">Reference proteome</keyword>
<accession>A0A914LTG0</accession>
<sequence>MSPSPKACHVYLHSATHYEVNPAGTLTKLVHQFLWQRLSSRRSCEYPKYVINE</sequence>
<dbReference type="AlphaFoldDB" id="A0A914LTG0"/>
<organism evidence="1 2">
    <name type="scientific">Meloidogyne incognita</name>
    <name type="common">Southern root-knot nematode worm</name>
    <name type="synonym">Oxyuris incognita</name>
    <dbReference type="NCBI Taxonomy" id="6306"/>
    <lineage>
        <taxon>Eukaryota</taxon>
        <taxon>Metazoa</taxon>
        <taxon>Ecdysozoa</taxon>
        <taxon>Nematoda</taxon>
        <taxon>Chromadorea</taxon>
        <taxon>Rhabditida</taxon>
        <taxon>Tylenchina</taxon>
        <taxon>Tylenchomorpha</taxon>
        <taxon>Tylenchoidea</taxon>
        <taxon>Meloidogynidae</taxon>
        <taxon>Meloidogyninae</taxon>
        <taxon>Meloidogyne</taxon>
        <taxon>Meloidogyne incognita group</taxon>
    </lineage>
</organism>
<dbReference type="WBParaSite" id="Minc3s00770g17115">
    <property type="protein sequence ID" value="Minc3s00770g17115"/>
    <property type="gene ID" value="Minc3s00770g17115"/>
</dbReference>
<protein>
    <submittedName>
        <fullName evidence="2">Uncharacterized protein</fullName>
    </submittedName>
</protein>
<proteinExistence type="predicted"/>